<dbReference type="InParanoid" id="A0A409VGH1"/>
<reference evidence="1 2" key="1">
    <citation type="journal article" date="2018" name="Evol. Lett.">
        <title>Horizontal gene cluster transfer increased hallucinogenic mushroom diversity.</title>
        <authorList>
            <person name="Reynolds H.T."/>
            <person name="Vijayakumar V."/>
            <person name="Gluck-Thaler E."/>
            <person name="Korotkin H.B."/>
            <person name="Matheny P.B."/>
            <person name="Slot J.C."/>
        </authorList>
    </citation>
    <scope>NUCLEOTIDE SEQUENCE [LARGE SCALE GENOMIC DNA]</scope>
    <source>
        <strain evidence="1 2">SRW20</strain>
    </source>
</reference>
<sequence length="269" mass="30742">CVFCDFTWAGRRRSRLSCQGEPPPLLRSKSPSLTTRNCSAGLELVRSCIVQPNAHGHQFCFPYLRRPECHSTYTFQAVNNRLSTTTGFRQHRCDLVATFPQHRCHFLKTWTRLFRCAWTLAVRCVHELFLAAFEATRELKVVYSLQVGLPASLASLLAASIFLFDLLCNCFAPVLQRPTRLVRKTSARFSRSLKSLNSDSEPYDERHRCPSDERHRCPSIQILAICCFSLHLLHGFWKKLECPSAAQPCLRIVEAAEAPRTTFNEARHS</sequence>
<organism evidence="1 2">
    <name type="scientific">Gymnopilus dilepis</name>
    <dbReference type="NCBI Taxonomy" id="231916"/>
    <lineage>
        <taxon>Eukaryota</taxon>
        <taxon>Fungi</taxon>
        <taxon>Dikarya</taxon>
        <taxon>Basidiomycota</taxon>
        <taxon>Agaricomycotina</taxon>
        <taxon>Agaricomycetes</taxon>
        <taxon>Agaricomycetidae</taxon>
        <taxon>Agaricales</taxon>
        <taxon>Agaricineae</taxon>
        <taxon>Hymenogastraceae</taxon>
        <taxon>Gymnopilus</taxon>
    </lineage>
</organism>
<evidence type="ECO:0000313" key="2">
    <source>
        <dbReference type="Proteomes" id="UP000284706"/>
    </source>
</evidence>
<dbReference type="AlphaFoldDB" id="A0A409VGH1"/>
<proteinExistence type="predicted"/>
<feature type="non-terminal residue" evidence="1">
    <location>
        <position position="1"/>
    </location>
</feature>
<dbReference type="Proteomes" id="UP000284706">
    <property type="component" value="Unassembled WGS sequence"/>
</dbReference>
<keyword evidence="2" id="KW-1185">Reference proteome</keyword>
<gene>
    <name evidence="1" type="ORF">CVT26_000074</name>
</gene>
<comment type="caution">
    <text evidence="1">The sequence shown here is derived from an EMBL/GenBank/DDBJ whole genome shotgun (WGS) entry which is preliminary data.</text>
</comment>
<evidence type="ECO:0000313" key="1">
    <source>
        <dbReference type="EMBL" id="PPQ65359.1"/>
    </source>
</evidence>
<accession>A0A409VGH1</accession>
<protein>
    <submittedName>
        <fullName evidence="1">Uncharacterized protein</fullName>
    </submittedName>
</protein>
<name>A0A409VGH1_9AGAR</name>
<dbReference type="EMBL" id="NHYE01005655">
    <property type="protein sequence ID" value="PPQ65359.1"/>
    <property type="molecule type" value="Genomic_DNA"/>
</dbReference>